<gene>
    <name evidence="1" type="ORF">K441DRAFT_671070</name>
</gene>
<organism evidence="1 2">
    <name type="scientific">Cenococcum geophilum 1.58</name>
    <dbReference type="NCBI Taxonomy" id="794803"/>
    <lineage>
        <taxon>Eukaryota</taxon>
        <taxon>Fungi</taxon>
        <taxon>Dikarya</taxon>
        <taxon>Ascomycota</taxon>
        <taxon>Pezizomycotina</taxon>
        <taxon>Dothideomycetes</taxon>
        <taxon>Pleosporomycetidae</taxon>
        <taxon>Gloniales</taxon>
        <taxon>Gloniaceae</taxon>
        <taxon>Cenococcum</taxon>
    </lineage>
</organism>
<protein>
    <submittedName>
        <fullName evidence="1">Uncharacterized protein</fullName>
    </submittedName>
</protein>
<name>A0ACC8ELL3_9PEZI</name>
<keyword evidence="2" id="KW-1185">Reference proteome</keyword>
<reference evidence="1 2" key="1">
    <citation type="journal article" date="2016" name="Nat. Commun.">
        <title>Ectomycorrhizal ecology is imprinted in the genome of the dominant symbiotic fungus Cenococcum geophilum.</title>
        <authorList>
            <consortium name="DOE Joint Genome Institute"/>
            <person name="Peter M."/>
            <person name="Kohler A."/>
            <person name="Ohm R.A."/>
            <person name="Kuo A."/>
            <person name="Krutzmann J."/>
            <person name="Morin E."/>
            <person name="Arend M."/>
            <person name="Barry K.W."/>
            <person name="Binder M."/>
            <person name="Choi C."/>
            <person name="Clum A."/>
            <person name="Copeland A."/>
            <person name="Grisel N."/>
            <person name="Haridas S."/>
            <person name="Kipfer T."/>
            <person name="LaButti K."/>
            <person name="Lindquist E."/>
            <person name="Lipzen A."/>
            <person name="Maire R."/>
            <person name="Meier B."/>
            <person name="Mihaltcheva S."/>
            <person name="Molinier V."/>
            <person name="Murat C."/>
            <person name="Poggeler S."/>
            <person name="Quandt C.A."/>
            <person name="Sperisen C."/>
            <person name="Tritt A."/>
            <person name="Tisserant E."/>
            <person name="Crous P.W."/>
            <person name="Henrissat B."/>
            <person name="Nehls U."/>
            <person name="Egli S."/>
            <person name="Spatafora J.W."/>
            <person name="Grigoriev I.V."/>
            <person name="Martin F.M."/>
        </authorList>
    </citation>
    <scope>NUCLEOTIDE SEQUENCE [LARGE SCALE GENOMIC DNA]</scope>
    <source>
        <strain evidence="1 2">1.58</strain>
    </source>
</reference>
<evidence type="ECO:0000313" key="1">
    <source>
        <dbReference type="EMBL" id="OCK87251.1"/>
    </source>
</evidence>
<evidence type="ECO:0000313" key="2">
    <source>
        <dbReference type="Proteomes" id="UP000250078"/>
    </source>
</evidence>
<sequence>MADYDNRLPHPTPKKAKVRGAIKYMEARGIKHLKADVFRHFKVSKRQGWAIISKGSVNQRHYNHEDLNKDNRGRPPLLNRKAIQKMENLIKEEGFKARKLSWQELG</sequence>
<proteinExistence type="predicted"/>
<accession>A0ACC8ELL3</accession>
<dbReference type="Proteomes" id="UP000250078">
    <property type="component" value="Unassembled WGS sequence"/>
</dbReference>
<dbReference type="EMBL" id="KV748264">
    <property type="protein sequence ID" value="OCK87251.1"/>
    <property type="molecule type" value="Genomic_DNA"/>
</dbReference>